<keyword evidence="2" id="KW-0813">Transport</keyword>
<evidence type="ECO:0000256" key="3">
    <source>
        <dbReference type="ARBA" id="ARBA00022475"/>
    </source>
</evidence>
<keyword evidence="4 8" id="KW-0812">Transmembrane</keyword>
<dbReference type="PANTHER" id="PTHR30614:SF0">
    <property type="entry name" value="L-CYSTINE TRANSPORT SYSTEM PERMEASE PROTEIN TCYL"/>
    <property type="match status" value="1"/>
</dbReference>
<dbReference type="EMBL" id="CP046640">
    <property type="protein sequence ID" value="QTL97106.1"/>
    <property type="molecule type" value="Genomic_DNA"/>
</dbReference>
<dbReference type="InterPro" id="IPR010065">
    <property type="entry name" value="AA_ABC_transptr_permease_3TM"/>
</dbReference>
<feature type="transmembrane region" description="Helical" evidence="8">
    <location>
        <begin position="17"/>
        <end position="41"/>
    </location>
</feature>
<dbReference type="GO" id="GO:0022857">
    <property type="term" value="F:transmembrane transporter activity"/>
    <property type="evidence" value="ECO:0007669"/>
    <property type="project" value="InterPro"/>
</dbReference>
<accession>A0A8A7K5X2</accession>
<dbReference type="InterPro" id="IPR000515">
    <property type="entry name" value="MetI-like"/>
</dbReference>
<evidence type="ECO:0000256" key="6">
    <source>
        <dbReference type="ARBA" id="ARBA00022989"/>
    </source>
</evidence>
<feature type="domain" description="ABC transmembrane type-1" evidence="9">
    <location>
        <begin position="33"/>
        <end position="214"/>
    </location>
</feature>
<evidence type="ECO:0000256" key="2">
    <source>
        <dbReference type="ARBA" id="ARBA00022448"/>
    </source>
</evidence>
<dbReference type="NCBIfam" id="TIGR01726">
    <property type="entry name" value="HEQRo_perm_3TM"/>
    <property type="match status" value="1"/>
</dbReference>
<reference evidence="10" key="1">
    <citation type="submission" date="2019-12" db="EMBL/GenBank/DDBJ databases">
        <authorList>
            <person name="zhang j."/>
            <person name="sun C.M."/>
        </authorList>
    </citation>
    <scope>NUCLEOTIDE SEQUENCE</scope>
    <source>
        <strain evidence="10">NS-1</strain>
    </source>
</reference>
<keyword evidence="5" id="KW-0029">Amino-acid transport</keyword>
<dbReference type="Gene3D" id="1.10.3720.10">
    <property type="entry name" value="MetI-like"/>
    <property type="match status" value="1"/>
</dbReference>
<keyword evidence="11" id="KW-1185">Reference proteome</keyword>
<dbReference type="KEGG" id="ifn:GM661_03505"/>
<sequence>MSIQVIINNIPYLAKGFLVTLELAIISIILSFILGTLLGIVKLAKNPIISTLASVYIEIVRGTPLIMVVFWIFFLLPILLSKPIQPFTSAVAAFSIFTSAYIAEIVRAGIQSIPVGQIEAALSSGLSYWQTMRFIILPQATTKMIPPLVSQFISLFKDTSLAYIIGVMELTRRATIINNREFKSFEIFTFVAIIYFMICYSMSKYAKYLERKRRIV</sequence>
<evidence type="ECO:0000313" key="11">
    <source>
        <dbReference type="Proteomes" id="UP000665020"/>
    </source>
</evidence>
<dbReference type="RefSeq" id="WP_230868761.1">
    <property type="nucleotide sequence ID" value="NZ_CP046640.1"/>
</dbReference>
<dbReference type="PANTHER" id="PTHR30614">
    <property type="entry name" value="MEMBRANE COMPONENT OF AMINO ACID ABC TRANSPORTER"/>
    <property type="match status" value="1"/>
</dbReference>
<keyword evidence="3" id="KW-1003">Cell membrane</keyword>
<feature type="transmembrane region" description="Helical" evidence="8">
    <location>
        <begin position="62"/>
        <end position="80"/>
    </location>
</feature>
<evidence type="ECO:0000256" key="7">
    <source>
        <dbReference type="ARBA" id="ARBA00023136"/>
    </source>
</evidence>
<name>A0A8A7K5X2_9FIRM</name>
<evidence type="ECO:0000256" key="5">
    <source>
        <dbReference type="ARBA" id="ARBA00022970"/>
    </source>
</evidence>
<dbReference type="Pfam" id="PF00528">
    <property type="entry name" value="BPD_transp_1"/>
    <property type="match status" value="1"/>
</dbReference>
<evidence type="ECO:0000256" key="1">
    <source>
        <dbReference type="ARBA" id="ARBA00004651"/>
    </source>
</evidence>
<keyword evidence="7 8" id="KW-0472">Membrane</keyword>
<feature type="transmembrane region" description="Helical" evidence="8">
    <location>
        <begin position="86"/>
        <end position="103"/>
    </location>
</feature>
<keyword evidence="6 8" id="KW-1133">Transmembrane helix</keyword>
<evidence type="ECO:0000259" key="9">
    <source>
        <dbReference type="Pfam" id="PF00528"/>
    </source>
</evidence>
<evidence type="ECO:0000256" key="4">
    <source>
        <dbReference type="ARBA" id="ARBA00022692"/>
    </source>
</evidence>
<dbReference type="InterPro" id="IPR035906">
    <property type="entry name" value="MetI-like_sf"/>
</dbReference>
<protein>
    <submittedName>
        <fullName evidence="10">ABC transporter permease subunit</fullName>
    </submittedName>
</protein>
<feature type="transmembrane region" description="Helical" evidence="8">
    <location>
        <begin position="187"/>
        <end position="206"/>
    </location>
</feature>
<organism evidence="10 11">
    <name type="scientific">Iocasia fonsfrigidae</name>
    <dbReference type="NCBI Taxonomy" id="2682810"/>
    <lineage>
        <taxon>Bacteria</taxon>
        <taxon>Bacillati</taxon>
        <taxon>Bacillota</taxon>
        <taxon>Clostridia</taxon>
        <taxon>Halanaerobiales</taxon>
        <taxon>Halanaerobiaceae</taxon>
        <taxon>Iocasia</taxon>
    </lineage>
</organism>
<dbReference type="SUPFAM" id="SSF161098">
    <property type="entry name" value="MetI-like"/>
    <property type="match status" value="1"/>
</dbReference>
<proteinExistence type="predicted"/>
<gene>
    <name evidence="10" type="ORF">GM661_03505</name>
</gene>
<dbReference type="GO" id="GO:0006865">
    <property type="term" value="P:amino acid transport"/>
    <property type="evidence" value="ECO:0007669"/>
    <property type="project" value="UniProtKB-KW"/>
</dbReference>
<dbReference type="GO" id="GO:0043190">
    <property type="term" value="C:ATP-binding cassette (ABC) transporter complex"/>
    <property type="evidence" value="ECO:0007669"/>
    <property type="project" value="InterPro"/>
</dbReference>
<dbReference type="AlphaFoldDB" id="A0A8A7K5X2"/>
<evidence type="ECO:0000256" key="8">
    <source>
        <dbReference type="SAM" id="Phobius"/>
    </source>
</evidence>
<comment type="subcellular location">
    <subcellularLocation>
        <location evidence="1">Cell membrane</location>
        <topology evidence="1">Multi-pass membrane protein</topology>
    </subcellularLocation>
</comment>
<dbReference type="FunFam" id="1.10.3720.10:FF:000006">
    <property type="entry name" value="Glutamate/aspartate ABC transporter, permease protein GltK"/>
    <property type="match status" value="1"/>
</dbReference>
<dbReference type="Proteomes" id="UP000665020">
    <property type="component" value="Chromosome"/>
</dbReference>
<evidence type="ECO:0000313" key="10">
    <source>
        <dbReference type="EMBL" id="QTL97106.1"/>
    </source>
</evidence>
<dbReference type="CDD" id="cd06261">
    <property type="entry name" value="TM_PBP2"/>
    <property type="match status" value="1"/>
</dbReference>
<dbReference type="InterPro" id="IPR043429">
    <property type="entry name" value="ArtM/GltK/GlnP/TcyL/YhdX-like"/>
</dbReference>